<protein>
    <recommendedName>
        <fullName evidence="5">Damage-inducible protein</fullName>
    </recommendedName>
</protein>
<dbReference type="PANTHER" id="PTHR38781">
    <property type="entry name" value="ANTITOXIN DINJ-RELATED"/>
    <property type="match status" value="1"/>
</dbReference>
<dbReference type="PANTHER" id="PTHR38781:SF1">
    <property type="entry name" value="ANTITOXIN DINJ-RELATED"/>
    <property type="match status" value="1"/>
</dbReference>
<dbReference type="EMBL" id="JMKI01000004">
    <property type="protein sequence ID" value="KEJ93340.1"/>
    <property type="molecule type" value="Genomic_DNA"/>
</dbReference>
<dbReference type="eggNOG" id="COG3077">
    <property type="taxonomic scope" value="Bacteria"/>
</dbReference>
<dbReference type="InterPro" id="IPR013321">
    <property type="entry name" value="Arc_rbn_hlx_hlx"/>
</dbReference>
<dbReference type="AlphaFoldDB" id="A0A073IUR3"/>
<dbReference type="Pfam" id="PF04221">
    <property type="entry name" value="RelB"/>
    <property type="match status" value="1"/>
</dbReference>
<comment type="caution">
    <text evidence="3">The sequence shown here is derived from an EMBL/GenBank/DDBJ whole genome shotgun (WGS) entry which is preliminary data.</text>
</comment>
<dbReference type="Gene3D" id="1.10.1220.10">
    <property type="entry name" value="Met repressor-like"/>
    <property type="match status" value="1"/>
</dbReference>
<dbReference type="STRING" id="2754.EH55_08540"/>
<evidence type="ECO:0000256" key="2">
    <source>
        <dbReference type="ARBA" id="ARBA00022649"/>
    </source>
</evidence>
<gene>
    <name evidence="3" type="ORF">EH55_08540</name>
</gene>
<evidence type="ECO:0000313" key="3">
    <source>
        <dbReference type="EMBL" id="KEJ93340.1"/>
    </source>
</evidence>
<accession>A0A073IUR3</accession>
<dbReference type="RefSeq" id="WP_037974182.1">
    <property type="nucleotide sequence ID" value="NZ_JMKI01000004.1"/>
</dbReference>
<evidence type="ECO:0000313" key="4">
    <source>
        <dbReference type="Proteomes" id="UP000027665"/>
    </source>
</evidence>
<reference evidence="3 4" key="1">
    <citation type="submission" date="2014-04" db="EMBL/GenBank/DDBJ databases">
        <title>Draft Genome Sequence of Synergistes jonesii.</title>
        <authorList>
            <person name="Coil D.A."/>
            <person name="Eisen J.A."/>
            <person name="Holland-Moritz H.E."/>
        </authorList>
    </citation>
    <scope>NUCLEOTIDE SEQUENCE [LARGE SCALE GENOMIC DNA]</scope>
    <source>
        <strain evidence="3 4">78-1</strain>
    </source>
</reference>
<keyword evidence="2" id="KW-1277">Toxin-antitoxin system</keyword>
<keyword evidence="4" id="KW-1185">Reference proteome</keyword>
<sequence length="104" mass="11491">MAGKTAMLHIRIEPDIKEEADYIFGQIGITTSDAVKIFLRKAIYSSGFPFEVTAPTPNAETIAAMEEAKRIAHDPNAKTYADFSEILKEIDEEIADEEKAPCLS</sequence>
<organism evidence="3 4">
    <name type="scientific">Synergistes jonesii</name>
    <dbReference type="NCBI Taxonomy" id="2754"/>
    <lineage>
        <taxon>Bacteria</taxon>
        <taxon>Thermotogati</taxon>
        <taxon>Synergistota</taxon>
        <taxon>Synergistia</taxon>
        <taxon>Synergistales</taxon>
        <taxon>Synergistaceae</taxon>
        <taxon>Synergistes</taxon>
    </lineage>
</organism>
<proteinExistence type="inferred from homology"/>
<dbReference type="NCBIfam" id="TIGR02384">
    <property type="entry name" value="RelB_DinJ"/>
    <property type="match status" value="1"/>
</dbReference>
<dbReference type="Proteomes" id="UP000027665">
    <property type="component" value="Unassembled WGS sequence"/>
</dbReference>
<evidence type="ECO:0000256" key="1">
    <source>
        <dbReference type="ARBA" id="ARBA00010562"/>
    </source>
</evidence>
<dbReference type="GO" id="GO:0006355">
    <property type="term" value="P:regulation of DNA-templated transcription"/>
    <property type="evidence" value="ECO:0007669"/>
    <property type="project" value="InterPro"/>
</dbReference>
<dbReference type="GeneID" id="90982526"/>
<dbReference type="PATRIC" id="fig|2754.20.peg.1529"/>
<evidence type="ECO:0008006" key="5">
    <source>
        <dbReference type="Google" id="ProtNLM"/>
    </source>
</evidence>
<dbReference type="InterPro" id="IPR007337">
    <property type="entry name" value="RelB/DinJ"/>
</dbReference>
<dbReference type="GO" id="GO:0006351">
    <property type="term" value="P:DNA-templated transcription"/>
    <property type="evidence" value="ECO:0007669"/>
    <property type="project" value="TreeGrafter"/>
</dbReference>
<comment type="similarity">
    <text evidence="1">Belongs to the RelB/DinJ antitoxin family.</text>
</comment>
<dbReference type="OrthoDB" id="5355at2"/>
<name>A0A073IUR3_9BACT</name>